<proteinExistence type="predicted"/>
<dbReference type="InterPro" id="IPR051396">
    <property type="entry name" value="Bact_Antivir_Def_Nuclease"/>
</dbReference>
<comment type="caution">
    <text evidence="3">The sequence shown here is derived from an EMBL/GenBank/DDBJ whole genome shotgun (WGS) entry which is preliminary data.</text>
</comment>
<sequence length="691" mass="79299">MYISKVSLVNYRNFENSFFLFNKGINTIIGENASGKTNLFRAIRLILDDTLLSSAYKLNENDFNRNLKNWKGKWIIISLEFSEISNDEAVQSLFIYGSGVVEGKATPKATYNLFFRPKPEIRKQLSELKAGDKDGLNKILDKITTEDYETFFTGKSTADFNNKNVQRELMGDFDNVIFKFDIDELKYGGRIPHQLSISREVSFTFIKALRDVVSDFQDNRKNPLLTLLKNKSEDIKEEDFKPISTKVDDLNKSIEELDDIQMITNNISETIKEAVGTTYSPSSLSIKSNLPSEAEKLLQSLKLFIGEPGEDYEGGIHELSLGGANLIFLTLKLLEYKYRKEKDKIANFLLIEEPEAHIHTHIQKALFDKLNYTDTQIIYSTHSTHISEVSNISNMNILGKFRNYSEVYQPFIGLKEEEIVKTQRFLDAIRSNLLFAKSVILVEGDAEEILIPIMVKQTLGVSLDELGISIINIRSTGFENLAQLFHNQRIKKKCAIITDLDTSITGQKTEASKRGKTRKEKLDALKKRNKWIGVFYAPYTFEIDFLKANNKDEVLSTIKDVYVDKTAIQKSEKDINSKDIKKYGKRILTMANYIGKGWYAILLSNYITPTTCIPNYILDAILFVKPEYSEELLLQIFSYVVSRYEQSDKIKSLNKNILKCKKGELPLTDLIKELYEKLEKEEPILYILNRL</sequence>
<dbReference type="Gene3D" id="3.40.50.300">
    <property type="entry name" value="P-loop containing nucleotide triphosphate hydrolases"/>
    <property type="match status" value="1"/>
</dbReference>
<gene>
    <name evidence="3" type="ORF">DWW25_21305</name>
</gene>
<feature type="domain" description="OLD protein-like TOPRIM" evidence="2">
    <location>
        <begin position="434"/>
        <end position="501"/>
    </location>
</feature>
<reference evidence="3 4" key="1">
    <citation type="submission" date="2018-08" db="EMBL/GenBank/DDBJ databases">
        <title>A genome reference for cultivated species of the human gut microbiota.</title>
        <authorList>
            <person name="Zou Y."/>
            <person name="Xue W."/>
            <person name="Luo G."/>
        </authorList>
    </citation>
    <scope>NUCLEOTIDE SEQUENCE [LARGE SCALE GENOMIC DNA]</scope>
    <source>
        <strain evidence="3 4">AF14-7</strain>
    </source>
</reference>
<dbReference type="RefSeq" id="WP_117811210.1">
    <property type="nucleotide sequence ID" value="NZ_JAQCUV010000068.1"/>
</dbReference>
<evidence type="ECO:0000313" key="4">
    <source>
        <dbReference type="Proteomes" id="UP000283369"/>
    </source>
</evidence>
<organism evidence="3 4">
    <name type="scientific">Bacteroides xylanisolvens</name>
    <dbReference type="NCBI Taxonomy" id="371601"/>
    <lineage>
        <taxon>Bacteria</taxon>
        <taxon>Pseudomonadati</taxon>
        <taxon>Bacteroidota</taxon>
        <taxon>Bacteroidia</taxon>
        <taxon>Bacteroidales</taxon>
        <taxon>Bacteroidaceae</taxon>
        <taxon>Bacteroides</taxon>
    </lineage>
</organism>
<evidence type="ECO:0000313" key="3">
    <source>
        <dbReference type="EMBL" id="RGV06511.1"/>
    </source>
</evidence>
<feature type="domain" description="Endonuclease GajA/Old nuclease/RecF-like AAA" evidence="1">
    <location>
        <begin position="1"/>
        <end position="386"/>
    </location>
</feature>
<name>A0A412VJ94_9BACE</name>
<dbReference type="Pfam" id="PF13175">
    <property type="entry name" value="AAA_15"/>
    <property type="match status" value="1"/>
</dbReference>
<dbReference type="EMBL" id="QRYV01000067">
    <property type="protein sequence ID" value="RGV06511.1"/>
    <property type="molecule type" value="Genomic_DNA"/>
</dbReference>
<dbReference type="AlphaFoldDB" id="A0A412VJ94"/>
<dbReference type="PANTHER" id="PTHR43581">
    <property type="entry name" value="ATP/GTP PHOSPHATASE"/>
    <property type="match status" value="1"/>
</dbReference>
<dbReference type="InterPro" id="IPR034139">
    <property type="entry name" value="TOPRIM_OLD"/>
</dbReference>
<dbReference type="CDD" id="cd01026">
    <property type="entry name" value="TOPRIM_OLD"/>
    <property type="match status" value="1"/>
</dbReference>
<dbReference type="Pfam" id="PF20469">
    <property type="entry name" value="OLD-like_TOPRIM"/>
    <property type="match status" value="1"/>
</dbReference>
<protein>
    <submittedName>
        <fullName evidence="3">DUF2813 domain-containing protein</fullName>
    </submittedName>
</protein>
<dbReference type="PANTHER" id="PTHR43581:SF4">
    <property type="entry name" value="ATP_GTP PHOSPHATASE"/>
    <property type="match status" value="1"/>
</dbReference>
<evidence type="ECO:0000259" key="1">
    <source>
        <dbReference type="Pfam" id="PF13175"/>
    </source>
</evidence>
<evidence type="ECO:0000259" key="2">
    <source>
        <dbReference type="Pfam" id="PF20469"/>
    </source>
</evidence>
<dbReference type="InterPro" id="IPR027417">
    <property type="entry name" value="P-loop_NTPase"/>
</dbReference>
<accession>A0A412VJ94</accession>
<dbReference type="SUPFAM" id="SSF52540">
    <property type="entry name" value="P-loop containing nucleoside triphosphate hydrolases"/>
    <property type="match status" value="1"/>
</dbReference>
<dbReference type="Proteomes" id="UP000283369">
    <property type="component" value="Unassembled WGS sequence"/>
</dbReference>
<dbReference type="InterPro" id="IPR041685">
    <property type="entry name" value="AAA_GajA/Old/RecF-like"/>
</dbReference>